<dbReference type="GO" id="GO:0046872">
    <property type="term" value="F:metal ion binding"/>
    <property type="evidence" value="ECO:0007669"/>
    <property type="project" value="UniProtKB-KW"/>
</dbReference>
<evidence type="ECO:0000313" key="16">
    <source>
        <dbReference type="EMBL" id="QEU94793.1"/>
    </source>
</evidence>
<keyword evidence="6" id="KW-0479">Metal-binding</keyword>
<dbReference type="InterPro" id="IPR031319">
    <property type="entry name" value="A-amylase_C"/>
</dbReference>
<dbReference type="OrthoDB" id="9805159at2"/>
<dbReference type="KEGG" id="ska:CP970_31380"/>
<dbReference type="SMART" id="SM00642">
    <property type="entry name" value="Aamy"/>
    <property type="match status" value="1"/>
</dbReference>
<feature type="signal peptide" evidence="13">
    <location>
        <begin position="1"/>
        <end position="39"/>
    </location>
</feature>
<dbReference type="EC" id="3.2.1.1" evidence="4 12"/>
<keyword evidence="7 12" id="KW-0378">Hydrolase</keyword>
<evidence type="ECO:0000256" key="10">
    <source>
        <dbReference type="ARBA" id="ARBA00023295"/>
    </source>
</evidence>
<evidence type="ECO:0000259" key="15">
    <source>
        <dbReference type="SMART" id="SM00642"/>
    </source>
</evidence>
<evidence type="ECO:0000256" key="4">
    <source>
        <dbReference type="ARBA" id="ARBA00012595"/>
    </source>
</evidence>
<evidence type="ECO:0000256" key="6">
    <source>
        <dbReference type="ARBA" id="ARBA00022723"/>
    </source>
</evidence>
<dbReference type="GO" id="GO:0004556">
    <property type="term" value="F:alpha-amylase activity"/>
    <property type="evidence" value="ECO:0007669"/>
    <property type="project" value="UniProtKB-UniRule"/>
</dbReference>
<dbReference type="SMART" id="SM00632">
    <property type="entry name" value="Aamy_C"/>
    <property type="match status" value="1"/>
</dbReference>
<feature type="domain" description="Alpha-amylase C-terminal" evidence="14">
    <location>
        <begin position="405"/>
        <end position="479"/>
    </location>
</feature>
<name>A0A5J6GIB0_STRKN</name>
<evidence type="ECO:0000256" key="7">
    <source>
        <dbReference type="ARBA" id="ARBA00022801"/>
    </source>
</evidence>
<comment type="similarity">
    <text evidence="3 11">Belongs to the glycosyl hydrolase 13 family.</text>
</comment>
<dbReference type="Pfam" id="PF02806">
    <property type="entry name" value="Alpha-amylase_C"/>
    <property type="match status" value="1"/>
</dbReference>
<sequence>MPIPPRPRPRRRAARLLAAGALALGGLSALPATPATARAADTGVPNGDTIANLWEWNWKSVAAECTDVLDPAGYGAVQVAPPAESLKATGLNWWDVYQPYSYGLNSRFGTEQQFKDMVATCHGAGVKVYVDAVVNHTSAQPGTGYGGTKISNKYDTPDWDPGDFHQGDDCKDEDLTIDDWSNLSEVQNCELLGLPDLETEEDNVRKGIAGYLNKLTGIGVDGYRIDAAKHIPAADLAAIEGYLEPTASGAKPYVFQEVYPGATPTPGDYYGTGDVLDFTYASKLKDQFRGDISNLETFGETWGFVPADKSATFVTNHDTDRNGYTLGLKDGAVTRLANIFQLGRGYGTPSVYASFTWSDSDGAPPNADGFVTDTDCAGGWTCLDRDTAVKGAVAFHNATDGASYTNFQAKSSDVIGFSRGDKGFMALNNTSADATYTFATNLADGTYENVIDGGASSVTVSGGSAEITVPAMGAVAFHR</sequence>
<dbReference type="PANTHER" id="PTHR43447">
    <property type="entry name" value="ALPHA-AMYLASE"/>
    <property type="match status" value="1"/>
</dbReference>
<dbReference type="Gene3D" id="2.60.40.1180">
    <property type="entry name" value="Golgi alpha-mannosidase II"/>
    <property type="match status" value="1"/>
</dbReference>
<dbReference type="InterPro" id="IPR006047">
    <property type="entry name" value="GH13_cat_dom"/>
</dbReference>
<feature type="domain" description="Glycosyl hydrolase family 13 catalytic" evidence="15">
    <location>
        <begin position="48"/>
        <end position="396"/>
    </location>
</feature>
<dbReference type="Proteomes" id="UP000325529">
    <property type="component" value="Chromosome"/>
</dbReference>
<proteinExistence type="inferred from homology"/>
<keyword evidence="10 12" id="KW-0326">Glycosidase</keyword>
<dbReference type="InterPro" id="IPR006311">
    <property type="entry name" value="TAT_signal"/>
</dbReference>
<dbReference type="RefSeq" id="WP_055547247.1">
    <property type="nucleotide sequence ID" value="NZ_CP023699.1"/>
</dbReference>
<evidence type="ECO:0000256" key="13">
    <source>
        <dbReference type="SAM" id="SignalP"/>
    </source>
</evidence>
<evidence type="ECO:0000256" key="8">
    <source>
        <dbReference type="ARBA" id="ARBA00022837"/>
    </source>
</evidence>
<evidence type="ECO:0000256" key="12">
    <source>
        <dbReference type="RuleBase" id="RU361134"/>
    </source>
</evidence>
<dbReference type="InterPro" id="IPR017853">
    <property type="entry name" value="GH"/>
</dbReference>
<dbReference type="PROSITE" id="PS51318">
    <property type="entry name" value="TAT"/>
    <property type="match status" value="1"/>
</dbReference>
<evidence type="ECO:0000256" key="11">
    <source>
        <dbReference type="RuleBase" id="RU003615"/>
    </source>
</evidence>
<dbReference type="InterPro" id="IPR013780">
    <property type="entry name" value="Glyco_hydro_b"/>
</dbReference>
<dbReference type="AlphaFoldDB" id="A0A5J6GIB0"/>
<evidence type="ECO:0000256" key="2">
    <source>
        <dbReference type="ARBA" id="ARBA00001913"/>
    </source>
</evidence>
<dbReference type="Gene3D" id="3.20.20.80">
    <property type="entry name" value="Glycosidases"/>
    <property type="match status" value="1"/>
</dbReference>
<gene>
    <name evidence="16" type="ORF">CP970_31380</name>
</gene>
<reference evidence="16 17" key="1">
    <citation type="submission" date="2017-09" db="EMBL/GenBank/DDBJ databases">
        <authorList>
            <person name="Lee N."/>
            <person name="Cho B.-K."/>
        </authorList>
    </citation>
    <scope>NUCLEOTIDE SEQUENCE [LARGE SCALE GENOMIC DNA]</scope>
    <source>
        <strain evidence="16 17">ATCC 12853</strain>
    </source>
</reference>
<comment type="cofactor">
    <cofactor evidence="2">
        <name>Ca(2+)</name>
        <dbReference type="ChEBI" id="CHEBI:29108"/>
    </cofactor>
</comment>
<accession>A0A5J6GIB0</accession>
<comment type="catalytic activity">
    <reaction evidence="1 12">
        <text>Endohydrolysis of (1-&gt;4)-alpha-D-glucosidic linkages in polysaccharides containing three or more (1-&gt;4)-alpha-linked D-glucose units.</text>
        <dbReference type="EC" id="3.2.1.1"/>
    </reaction>
</comment>
<dbReference type="CDD" id="cd11317">
    <property type="entry name" value="AmyAc_bac_euk_AmyA"/>
    <property type="match status" value="1"/>
</dbReference>
<dbReference type="GO" id="GO:0005975">
    <property type="term" value="P:carbohydrate metabolic process"/>
    <property type="evidence" value="ECO:0007669"/>
    <property type="project" value="InterPro"/>
</dbReference>
<organism evidence="16 17">
    <name type="scientific">Streptomyces kanamyceticus</name>
    <dbReference type="NCBI Taxonomy" id="1967"/>
    <lineage>
        <taxon>Bacteria</taxon>
        <taxon>Bacillati</taxon>
        <taxon>Actinomycetota</taxon>
        <taxon>Actinomycetes</taxon>
        <taxon>Kitasatosporales</taxon>
        <taxon>Streptomycetaceae</taxon>
        <taxon>Streptomyces</taxon>
    </lineage>
</organism>
<keyword evidence="13" id="KW-0732">Signal</keyword>
<keyword evidence="17" id="KW-1185">Reference proteome</keyword>
<keyword evidence="8" id="KW-0106">Calcium</keyword>
<evidence type="ECO:0000256" key="9">
    <source>
        <dbReference type="ARBA" id="ARBA00023277"/>
    </source>
</evidence>
<dbReference type="InterPro" id="IPR006048">
    <property type="entry name" value="A-amylase/branching_C"/>
</dbReference>
<dbReference type="Pfam" id="PF00128">
    <property type="entry name" value="Alpha-amylase"/>
    <property type="match status" value="1"/>
</dbReference>
<protein>
    <recommendedName>
        <fullName evidence="5 12">Alpha-amylase</fullName>
        <ecNumber evidence="4 12">3.2.1.1</ecNumber>
    </recommendedName>
</protein>
<evidence type="ECO:0000313" key="17">
    <source>
        <dbReference type="Proteomes" id="UP000325529"/>
    </source>
</evidence>
<dbReference type="EMBL" id="CP023699">
    <property type="protein sequence ID" value="QEU94793.1"/>
    <property type="molecule type" value="Genomic_DNA"/>
</dbReference>
<dbReference type="InterPro" id="IPR006046">
    <property type="entry name" value="Alpha_amylase"/>
</dbReference>
<evidence type="ECO:0000256" key="5">
    <source>
        <dbReference type="ARBA" id="ARBA00017303"/>
    </source>
</evidence>
<keyword evidence="9 12" id="KW-0119">Carbohydrate metabolism</keyword>
<dbReference type="PRINTS" id="PR00110">
    <property type="entry name" value="ALPHAAMYLASE"/>
</dbReference>
<feature type="chain" id="PRO_5023864764" description="Alpha-amylase" evidence="13">
    <location>
        <begin position="40"/>
        <end position="479"/>
    </location>
</feature>
<dbReference type="SUPFAM" id="SSF51011">
    <property type="entry name" value="Glycosyl hydrolase domain"/>
    <property type="match status" value="1"/>
</dbReference>
<evidence type="ECO:0000256" key="3">
    <source>
        <dbReference type="ARBA" id="ARBA00008061"/>
    </source>
</evidence>
<dbReference type="SUPFAM" id="SSF51445">
    <property type="entry name" value="(Trans)glycosidases"/>
    <property type="match status" value="1"/>
</dbReference>
<evidence type="ECO:0000256" key="1">
    <source>
        <dbReference type="ARBA" id="ARBA00000548"/>
    </source>
</evidence>
<evidence type="ECO:0000259" key="14">
    <source>
        <dbReference type="SMART" id="SM00632"/>
    </source>
</evidence>